<evidence type="ECO:0000313" key="2">
    <source>
        <dbReference type="Proteomes" id="UP000737391"/>
    </source>
</evidence>
<keyword evidence="2" id="KW-1185">Reference proteome</keyword>
<organism evidence="1 2">
    <name type="scientific">Fusarium agapanthi</name>
    <dbReference type="NCBI Taxonomy" id="1803897"/>
    <lineage>
        <taxon>Eukaryota</taxon>
        <taxon>Fungi</taxon>
        <taxon>Dikarya</taxon>
        <taxon>Ascomycota</taxon>
        <taxon>Pezizomycotina</taxon>
        <taxon>Sordariomycetes</taxon>
        <taxon>Hypocreomycetidae</taxon>
        <taxon>Hypocreales</taxon>
        <taxon>Nectriaceae</taxon>
        <taxon>Fusarium</taxon>
        <taxon>Fusarium fujikuroi species complex</taxon>
    </lineage>
</organism>
<proteinExistence type="predicted"/>
<dbReference type="EMBL" id="LUFC02000887">
    <property type="protein sequence ID" value="KAF4493521.1"/>
    <property type="molecule type" value="Genomic_DNA"/>
</dbReference>
<evidence type="ECO:0000313" key="1">
    <source>
        <dbReference type="EMBL" id="KAF4493521.1"/>
    </source>
</evidence>
<sequence>MQLSGYTIVGVTPPEAASRGHAIVASSLEKAVATTTLTFPSRRCDIAVNYFDHTGGHARYEVLLDGKAVGEWTSDLDTRLGHDFSEYLDGHSATRVYFRGVDVREGAALKVIGYPDGKDMASLDYVSVLPEVMVD</sequence>
<accession>A0A9P5E3Y5</accession>
<protein>
    <submittedName>
        <fullName evidence="1">Alpha-glucuronidase</fullName>
    </submittedName>
</protein>
<comment type="caution">
    <text evidence="1">The sequence shown here is derived from an EMBL/GenBank/DDBJ whole genome shotgun (WGS) entry which is preliminary data.</text>
</comment>
<name>A0A9P5E3Y5_9HYPO</name>
<dbReference type="Proteomes" id="UP000737391">
    <property type="component" value="Unassembled WGS sequence"/>
</dbReference>
<gene>
    <name evidence="1" type="ORF">FAGAP_10371</name>
</gene>
<dbReference type="AlphaFoldDB" id="A0A9P5E3Y5"/>
<dbReference type="OrthoDB" id="6501611at2759"/>
<reference evidence="1" key="1">
    <citation type="submission" date="2020-01" db="EMBL/GenBank/DDBJ databases">
        <title>Identification and distribution of gene clusters putatively required for synthesis of sphingolipid metabolism inhibitors in phylogenetically diverse species of the filamentous fungus Fusarium.</title>
        <authorList>
            <person name="Kim H.-S."/>
            <person name="Busman M."/>
            <person name="Brown D.W."/>
            <person name="Divon H."/>
            <person name="Uhlig S."/>
            <person name="Proctor R.H."/>
        </authorList>
    </citation>
    <scope>NUCLEOTIDE SEQUENCE</scope>
    <source>
        <strain evidence="1">NRRL 31653</strain>
    </source>
</reference>